<dbReference type="PANTHER" id="PTHR31563:SF10">
    <property type="entry name" value="ION CHANNEL POLLUX-RELATED"/>
    <property type="match status" value="1"/>
</dbReference>
<dbReference type="EMBL" id="NPDZ01000013">
    <property type="protein sequence ID" value="PJZ72127.1"/>
    <property type="molecule type" value="Genomic_DNA"/>
</dbReference>
<sequence length="633" mass="70243">MSKGGASIFIALITLFLTAFVLLSVLRILGSFLLPDESIQGNSEFLWRVFLQISDAGAVAEDGESNWINKTIGISTVFLGLILFSSLVAFITNQFDQKIQELRKGKSDVLESGHTIILGFGIRVVEIIRELIEANSSESRAVVAVLSEKDKEEMDDYLMDALGDTNTTKVITRSGTPSSLHSLRKVNAGLAKSVLVLNPSGSEDSLESRTIGDAKVLKSLMALVALGEQSGVPPIVAELHLPENRKIAVSLSPHICVMDERGILSKLLVQTSRTSGLAVVYSNLVGFEGDEVYLYKPKNGWENLNFGEISFRFDESVPWGFKKSNGELVLNPPSNYQPADEEEAILLASDDSKIKFSAKPVATPRSFTKTEKVRTTPVDKQLIIGWSSKSPLIVEEYAKFVASGSTIDLLLKQADDEIKNEISKLKKKYPEIVLRSFQADFFQESVLEKLTPEIYDSVIFLAEDRDNIEEVDAQTISLLLRFRQYFKRYSEKSGAKASTQLITEIMNSENTEIVLETGVKDFLISNQFVSKMMAQVSQEPSIMQIYENLFSPEGSEIYLKPLSLYVNQLPQELSFADCVSLALQRGETCFGIRIASEEKDEEKGYGVHLIPPKSQTFKFTENDSLIVLADDQT</sequence>
<feature type="transmembrane region" description="Helical" evidence="8">
    <location>
        <begin position="6"/>
        <end position="29"/>
    </location>
</feature>
<comment type="caution">
    <text evidence="12">The sequence shown here is derived from an EMBL/GenBank/DDBJ whole genome shotgun (WGS) entry which is preliminary data.</text>
</comment>
<gene>
    <name evidence="11" type="ORF">CH360_16350</name>
    <name evidence="12" type="ORF">CH373_16150</name>
</gene>
<evidence type="ECO:0000256" key="5">
    <source>
        <dbReference type="ARBA" id="ARBA00022989"/>
    </source>
</evidence>
<dbReference type="InterPro" id="IPR003148">
    <property type="entry name" value="RCK_N"/>
</dbReference>
<dbReference type="Pfam" id="PF22614">
    <property type="entry name" value="Slo-like_RCK"/>
    <property type="match status" value="1"/>
</dbReference>
<dbReference type="PANTHER" id="PTHR31563">
    <property type="entry name" value="ION CHANNEL POLLUX-RELATED"/>
    <property type="match status" value="1"/>
</dbReference>
<keyword evidence="4 8" id="KW-0812">Transmembrane</keyword>
<keyword evidence="3" id="KW-0813">Transport</keyword>
<evidence type="ECO:0000256" key="3">
    <source>
        <dbReference type="ARBA" id="ARBA00022448"/>
    </source>
</evidence>
<keyword evidence="7 8" id="KW-0472">Membrane</keyword>
<protein>
    <recommendedName>
        <fullName evidence="15">Potassium transporter TrkA</fullName>
    </recommendedName>
</protein>
<evidence type="ECO:0000256" key="2">
    <source>
        <dbReference type="ARBA" id="ARBA00008577"/>
    </source>
</evidence>
<dbReference type="Proteomes" id="UP000231962">
    <property type="component" value="Unassembled WGS sequence"/>
</dbReference>
<dbReference type="EMBL" id="NPDY01000023">
    <property type="protein sequence ID" value="PJZ68428.1"/>
    <property type="molecule type" value="Genomic_DNA"/>
</dbReference>
<dbReference type="Pfam" id="PF06241">
    <property type="entry name" value="Castor_Poll_mid"/>
    <property type="match status" value="1"/>
</dbReference>
<dbReference type="GO" id="GO:0006813">
    <property type="term" value="P:potassium ion transport"/>
    <property type="evidence" value="ECO:0007669"/>
    <property type="project" value="InterPro"/>
</dbReference>
<evidence type="ECO:0000313" key="14">
    <source>
        <dbReference type="Proteomes" id="UP000231990"/>
    </source>
</evidence>
<reference evidence="13 14" key="1">
    <citation type="submission" date="2017-07" db="EMBL/GenBank/DDBJ databases">
        <title>Leptospira spp. isolated from tropical soils.</title>
        <authorList>
            <person name="Thibeaux R."/>
            <person name="Iraola G."/>
            <person name="Ferres I."/>
            <person name="Bierque E."/>
            <person name="Girault D."/>
            <person name="Soupe-Gilbert M.-E."/>
            <person name="Picardeau M."/>
            <person name="Goarant C."/>
        </authorList>
    </citation>
    <scope>NUCLEOTIDE SEQUENCE [LARGE SCALE GENOMIC DNA]</scope>
    <source>
        <strain evidence="12 14">FH1-B-B1</strain>
        <strain evidence="11 13">FH1-B-C1</strain>
    </source>
</reference>
<dbReference type="Gene3D" id="3.40.50.720">
    <property type="entry name" value="NAD(P)-binding Rossmann-like Domain"/>
    <property type="match status" value="2"/>
</dbReference>
<evidence type="ECO:0000259" key="10">
    <source>
        <dbReference type="Pfam" id="PF22614"/>
    </source>
</evidence>
<keyword evidence="6" id="KW-0406">Ion transport</keyword>
<evidence type="ECO:0000256" key="6">
    <source>
        <dbReference type="ARBA" id="ARBA00023065"/>
    </source>
</evidence>
<dbReference type="InterPro" id="IPR044849">
    <property type="entry name" value="CASTOR/POLLUX/SYM8-like"/>
</dbReference>
<keyword evidence="13" id="KW-1185">Reference proteome</keyword>
<dbReference type="AlphaFoldDB" id="A0A2M9ZJ83"/>
<proteinExistence type="inferred from homology"/>
<feature type="transmembrane region" description="Helical" evidence="8">
    <location>
        <begin position="72"/>
        <end position="91"/>
    </location>
</feature>
<evidence type="ECO:0000259" key="9">
    <source>
        <dbReference type="Pfam" id="PF06241"/>
    </source>
</evidence>
<dbReference type="OrthoDB" id="305351at2"/>
<evidence type="ECO:0000313" key="13">
    <source>
        <dbReference type="Proteomes" id="UP000231962"/>
    </source>
</evidence>
<evidence type="ECO:0000256" key="4">
    <source>
        <dbReference type="ARBA" id="ARBA00022692"/>
    </source>
</evidence>
<dbReference type="Proteomes" id="UP000231990">
    <property type="component" value="Unassembled WGS sequence"/>
</dbReference>
<evidence type="ECO:0000256" key="8">
    <source>
        <dbReference type="SAM" id="Phobius"/>
    </source>
</evidence>
<evidence type="ECO:0000313" key="11">
    <source>
        <dbReference type="EMBL" id="PJZ68428.1"/>
    </source>
</evidence>
<comment type="similarity">
    <text evidence="2">Belongs to the castor/pollux (TC 1.A.1.23) family.</text>
</comment>
<name>A0A2M9ZJ83_9LEPT</name>
<feature type="domain" description="CASTOR/POLLUX/SYM8 ion channel conserved" evidence="9">
    <location>
        <begin position="263"/>
        <end position="356"/>
    </location>
</feature>
<evidence type="ECO:0000313" key="12">
    <source>
        <dbReference type="EMBL" id="PJZ72127.1"/>
    </source>
</evidence>
<keyword evidence="5 8" id="KW-1133">Transmembrane helix</keyword>
<comment type="subcellular location">
    <subcellularLocation>
        <location evidence="1">Endomembrane system</location>
        <topology evidence="1">Multi-pass membrane protein</topology>
    </subcellularLocation>
</comment>
<organism evidence="12 14">
    <name type="scientific">Leptospira perolatii</name>
    <dbReference type="NCBI Taxonomy" id="2023191"/>
    <lineage>
        <taxon>Bacteria</taxon>
        <taxon>Pseudomonadati</taxon>
        <taxon>Spirochaetota</taxon>
        <taxon>Spirochaetia</taxon>
        <taxon>Leptospirales</taxon>
        <taxon>Leptospiraceae</taxon>
        <taxon>Leptospira</taxon>
    </lineage>
</organism>
<evidence type="ECO:0008006" key="15">
    <source>
        <dbReference type="Google" id="ProtNLM"/>
    </source>
</evidence>
<accession>A0A2M9ZJ83</accession>
<evidence type="ECO:0000256" key="1">
    <source>
        <dbReference type="ARBA" id="ARBA00004127"/>
    </source>
</evidence>
<dbReference type="GO" id="GO:0012505">
    <property type="term" value="C:endomembrane system"/>
    <property type="evidence" value="ECO:0007669"/>
    <property type="project" value="UniProtKB-SubCell"/>
</dbReference>
<feature type="domain" description="RCK N-terminal" evidence="10">
    <location>
        <begin position="112"/>
        <end position="217"/>
    </location>
</feature>
<dbReference type="InterPro" id="IPR010420">
    <property type="entry name" value="CASTOR/POLLUX/SYM8_dom"/>
</dbReference>
<evidence type="ECO:0000256" key="7">
    <source>
        <dbReference type="ARBA" id="ARBA00023136"/>
    </source>
</evidence>